<evidence type="ECO:0000313" key="1">
    <source>
        <dbReference type="EMBL" id="EFB34945.1"/>
    </source>
</evidence>
<gene>
    <name evidence="1" type="ORF">PREVCOP_05666</name>
</gene>
<dbReference type="OrthoDB" id="1524821at2"/>
<accession>D1PEL6</accession>
<dbReference type="Proteomes" id="UP000004477">
    <property type="component" value="Unassembled WGS sequence"/>
</dbReference>
<dbReference type="RefSeq" id="WP_006848357.1">
    <property type="nucleotide sequence ID" value="NZ_CP085932.1"/>
</dbReference>
<dbReference type="HOGENOM" id="CLU_094155_0_0_10"/>
<dbReference type="AlphaFoldDB" id="D1PEL6"/>
<dbReference type="InterPro" id="IPR003772">
    <property type="entry name" value="YceD"/>
</dbReference>
<dbReference type="Pfam" id="PF02620">
    <property type="entry name" value="YceD"/>
    <property type="match status" value="1"/>
</dbReference>
<dbReference type="PaxDb" id="537011-PREVCOP_05666"/>
<dbReference type="GeneID" id="69848497"/>
<keyword evidence="2" id="KW-1185">Reference proteome</keyword>
<sequence length="177" mass="20212">MCNIDSFKIDLKALPQGITEKEFKLTNEYFEAIDAPDVQRGELSSSLSVNRTDDFFELNFHTEGVVHIPCDICLDDMVQTIETNDRLVVKFGEEYSEDDDLVTVAENEGILDVAWFIYEFIVLNIPIKHVHAPGKCNSAMIEKLNEHSAARSGEEEEETVDPRWEALLKLKKSKLKF</sequence>
<protein>
    <submittedName>
        <fullName evidence="1">ACR, COG1399</fullName>
    </submittedName>
</protein>
<dbReference type="STRING" id="537011.PREVCOP_05666"/>
<comment type="caution">
    <text evidence="1">The sequence shown here is derived from an EMBL/GenBank/DDBJ whole genome shotgun (WGS) entry which is preliminary data.</text>
</comment>
<reference evidence="1" key="1">
    <citation type="submission" date="2009-11" db="EMBL/GenBank/DDBJ databases">
        <authorList>
            <person name="Weinstock G."/>
            <person name="Sodergren E."/>
            <person name="Clifton S."/>
            <person name="Fulton L."/>
            <person name="Fulton B."/>
            <person name="Courtney L."/>
            <person name="Fronick C."/>
            <person name="Harrison M."/>
            <person name="Strong C."/>
            <person name="Farmer C."/>
            <person name="Delahaunty K."/>
            <person name="Markovic C."/>
            <person name="Hall O."/>
            <person name="Minx P."/>
            <person name="Tomlinson C."/>
            <person name="Mitreva M."/>
            <person name="Nelson J."/>
            <person name="Hou S."/>
            <person name="Wollam A."/>
            <person name="Pepin K.H."/>
            <person name="Johnson M."/>
            <person name="Bhonagiri V."/>
            <person name="Nash W.E."/>
            <person name="Warren W."/>
            <person name="Chinwalla A."/>
            <person name="Mardis E.R."/>
            <person name="Wilson R.K."/>
        </authorList>
    </citation>
    <scope>NUCLEOTIDE SEQUENCE [LARGE SCALE GENOMIC DNA]</scope>
    <source>
        <strain evidence="1">DSM 18205</strain>
    </source>
</reference>
<evidence type="ECO:0000313" key="2">
    <source>
        <dbReference type="Proteomes" id="UP000004477"/>
    </source>
</evidence>
<name>D1PEL6_9BACT</name>
<dbReference type="EMBL" id="ACBX02000023">
    <property type="protein sequence ID" value="EFB34945.1"/>
    <property type="molecule type" value="Genomic_DNA"/>
</dbReference>
<organism evidence="1 2">
    <name type="scientific">Segatella copri DSM 18205</name>
    <dbReference type="NCBI Taxonomy" id="537011"/>
    <lineage>
        <taxon>Bacteria</taxon>
        <taxon>Pseudomonadati</taxon>
        <taxon>Bacteroidota</taxon>
        <taxon>Bacteroidia</taxon>
        <taxon>Bacteroidales</taxon>
        <taxon>Prevotellaceae</taxon>
        <taxon>Segatella</taxon>
    </lineage>
</organism>
<proteinExistence type="predicted"/>